<comment type="caution">
    <text evidence="1">The sequence shown here is derived from an EMBL/GenBank/DDBJ whole genome shotgun (WGS) entry which is preliminary data.</text>
</comment>
<dbReference type="Proteomes" id="UP000095767">
    <property type="component" value="Unassembled WGS sequence"/>
</dbReference>
<gene>
    <name evidence="1" type="ORF">BAE44_0019497</name>
</gene>
<accession>A0A1E5V2V5</accession>
<organism evidence="1 2">
    <name type="scientific">Dichanthelium oligosanthes</name>
    <dbReference type="NCBI Taxonomy" id="888268"/>
    <lineage>
        <taxon>Eukaryota</taxon>
        <taxon>Viridiplantae</taxon>
        <taxon>Streptophyta</taxon>
        <taxon>Embryophyta</taxon>
        <taxon>Tracheophyta</taxon>
        <taxon>Spermatophyta</taxon>
        <taxon>Magnoliopsida</taxon>
        <taxon>Liliopsida</taxon>
        <taxon>Poales</taxon>
        <taxon>Poaceae</taxon>
        <taxon>PACMAD clade</taxon>
        <taxon>Panicoideae</taxon>
        <taxon>Panicodae</taxon>
        <taxon>Paniceae</taxon>
        <taxon>Dichantheliinae</taxon>
        <taxon>Dichanthelium</taxon>
    </lineage>
</organism>
<dbReference type="AlphaFoldDB" id="A0A1E5V2V5"/>
<feature type="non-terminal residue" evidence="1">
    <location>
        <position position="1"/>
    </location>
</feature>
<dbReference type="EMBL" id="LWDX02053385">
    <property type="protein sequence ID" value="OEL19482.1"/>
    <property type="molecule type" value="Genomic_DNA"/>
</dbReference>
<evidence type="ECO:0000313" key="1">
    <source>
        <dbReference type="EMBL" id="OEL19482.1"/>
    </source>
</evidence>
<protein>
    <submittedName>
        <fullName evidence="1">Uncharacterized protein</fullName>
    </submittedName>
</protein>
<keyword evidence="2" id="KW-1185">Reference proteome</keyword>
<name>A0A1E5V2V5_9POAL</name>
<proteinExistence type="predicted"/>
<reference evidence="1 2" key="1">
    <citation type="submission" date="2016-09" db="EMBL/GenBank/DDBJ databases">
        <title>The draft genome of Dichanthelium oligosanthes: A C3 panicoid grass species.</title>
        <authorList>
            <person name="Studer A.J."/>
            <person name="Schnable J.C."/>
            <person name="Brutnell T.P."/>
        </authorList>
    </citation>
    <scope>NUCLEOTIDE SEQUENCE [LARGE SCALE GENOMIC DNA]</scope>
    <source>
        <strain evidence="2">cv. Kellogg 1175</strain>
        <tissue evidence="1">Leaf</tissue>
    </source>
</reference>
<sequence>LLCKLFLFTEGSNPSLSVSVNSPTLRTTMYQIN</sequence>
<evidence type="ECO:0000313" key="2">
    <source>
        <dbReference type="Proteomes" id="UP000095767"/>
    </source>
</evidence>